<evidence type="ECO:0000313" key="2">
    <source>
        <dbReference type="Proteomes" id="UP000722791"/>
    </source>
</evidence>
<evidence type="ECO:0000313" key="1">
    <source>
        <dbReference type="EMBL" id="GIM02583.1"/>
    </source>
</evidence>
<reference evidence="1" key="1">
    <citation type="journal article" date="2021" name="Proc. Natl. Acad. Sci. U.S.A.">
        <title>Three genomes in the algal genus Volvox reveal the fate of a haploid sex-determining region after a transition to homothallism.</title>
        <authorList>
            <person name="Yamamoto K."/>
            <person name="Hamaji T."/>
            <person name="Kawai-Toyooka H."/>
            <person name="Matsuzaki R."/>
            <person name="Takahashi F."/>
            <person name="Nishimura Y."/>
            <person name="Kawachi M."/>
            <person name="Noguchi H."/>
            <person name="Minakuchi Y."/>
            <person name="Umen J.G."/>
            <person name="Toyoda A."/>
            <person name="Nozaki H."/>
        </authorList>
    </citation>
    <scope>NUCLEOTIDE SEQUENCE</scope>
    <source>
        <strain evidence="1">NIES-3785</strain>
    </source>
</reference>
<sequence>RKQGEGILGWMDGQHTPRNTPADRYLTLLTRLVPSIALQQPSPLHSSPSPRTEAPSLTLMTPEFLICFRKILLICTGSLKNTVTLAIFLVAFHAYGQAPHLGGQLGFCWSISCRGMRGRNWSLKSGSLYQTRFLQYSSTVTRSARGGDGAVGRGAITNFQN</sequence>
<gene>
    <name evidence="1" type="ORF">Vretimale_7459</name>
</gene>
<organism evidence="1 2">
    <name type="scientific">Volvox reticuliferus</name>
    <dbReference type="NCBI Taxonomy" id="1737510"/>
    <lineage>
        <taxon>Eukaryota</taxon>
        <taxon>Viridiplantae</taxon>
        <taxon>Chlorophyta</taxon>
        <taxon>core chlorophytes</taxon>
        <taxon>Chlorophyceae</taxon>
        <taxon>CS clade</taxon>
        <taxon>Chlamydomonadales</taxon>
        <taxon>Volvocaceae</taxon>
        <taxon>Volvox</taxon>
    </lineage>
</organism>
<dbReference type="Proteomes" id="UP000722791">
    <property type="component" value="Unassembled WGS sequence"/>
</dbReference>
<dbReference type="EMBL" id="BNCQ01000012">
    <property type="protein sequence ID" value="GIM02583.1"/>
    <property type="molecule type" value="Genomic_DNA"/>
</dbReference>
<accession>A0A8J4LMP7</accession>
<feature type="non-terminal residue" evidence="1">
    <location>
        <position position="1"/>
    </location>
</feature>
<comment type="caution">
    <text evidence="1">The sequence shown here is derived from an EMBL/GenBank/DDBJ whole genome shotgun (WGS) entry which is preliminary data.</text>
</comment>
<dbReference type="AlphaFoldDB" id="A0A8J4LMP7"/>
<name>A0A8J4LMP7_9CHLO</name>
<protein>
    <submittedName>
        <fullName evidence="1">Uncharacterized protein</fullName>
    </submittedName>
</protein>
<proteinExistence type="predicted"/>